<dbReference type="Proteomes" id="UP001524499">
    <property type="component" value="Unassembled WGS sequence"/>
</dbReference>
<evidence type="ECO:0000256" key="4">
    <source>
        <dbReference type="PROSITE-ProRule" id="PRU00335"/>
    </source>
</evidence>
<evidence type="ECO:0000256" key="2">
    <source>
        <dbReference type="ARBA" id="ARBA00023125"/>
    </source>
</evidence>
<proteinExistence type="predicted"/>
<dbReference type="InterPro" id="IPR009057">
    <property type="entry name" value="Homeodomain-like_sf"/>
</dbReference>
<gene>
    <name evidence="6" type="ORF">NP590_16550</name>
</gene>
<organism evidence="6 7">
    <name type="scientific">Methylomonas subterranea</name>
    <dbReference type="NCBI Taxonomy" id="2952225"/>
    <lineage>
        <taxon>Bacteria</taxon>
        <taxon>Pseudomonadati</taxon>
        <taxon>Pseudomonadota</taxon>
        <taxon>Gammaproteobacteria</taxon>
        <taxon>Methylococcales</taxon>
        <taxon>Methylococcaceae</taxon>
        <taxon>Methylomonas</taxon>
    </lineage>
</organism>
<reference evidence="6 7" key="1">
    <citation type="submission" date="2022-07" db="EMBL/GenBank/DDBJ databases">
        <title>Methylomonas rivi sp. nov., Methylomonas rosea sp. nov., Methylomonas aureus sp. nov. and Methylomonas subterranea sp. nov., four novel methanotrophs isolated from a freshwater creek and the deep terrestrial subsurface.</title>
        <authorList>
            <person name="Abin C."/>
            <person name="Sankaranarayanan K."/>
            <person name="Garner C."/>
            <person name="Sindelar R."/>
            <person name="Kotary K."/>
            <person name="Garner R."/>
            <person name="Barclay S."/>
            <person name="Lawson P."/>
            <person name="Krumholz L."/>
        </authorList>
    </citation>
    <scope>NUCLEOTIDE SEQUENCE [LARGE SCALE GENOMIC DNA]</scope>
    <source>
        <strain evidence="6 7">SURF-2</strain>
    </source>
</reference>
<dbReference type="Gene3D" id="1.10.357.10">
    <property type="entry name" value="Tetracycline Repressor, domain 2"/>
    <property type="match status" value="1"/>
</dbReference>
<dbReference type="SUPFAM" id="SSF46689">
    <property type="entry name" value="Homeodomain-like"/>
    <property type="match status" value="1"/>
</dbReference>
<dbReference type="InterPro" id="IPR025996">
    <property type="entry name" value="MT1864/Rv1816-like_C"/>
</dbReference>
<dbReference type="InterPro" id="IPR036271">
    <property type="entry name" value="Tet_transcr_reg_TetR-rel_C_sf"/>
</dbReference>
<evidence type="ECO:0000313" key="7">
    <source>
        <dbReference type="Proteomes" id="UP001524499"/>
    </source>
</evidence>
<dbReference type="EMBL" id="JANIBJ010000036">
    <property type="protein sequence ID" value="MCQ8105724.1"/>
    <property type="molecule type" value="Genomic_DNA"/>
</dbReference>
<dbReference type="InterPro" id="IPR050109">
    <property type="entry name" value="HTH-type_TetR-like_transc_reg"/>
</dbReference>
<keyword evidence="3" id="KW-0804">Transcription</keyword>
<keyword evidence="7" id="KW-1185">Reference proteome</keyword>
<comment type="caution">
    <text evidence="6">The sequence shown here is derived from an EMBL/GenBank/DDBJ whole genome shotgun (WGS) entry which is preliminary data.</text>
</comment>
<dbReference type="Pfam" id="PF13305">
    <property type="entry name" value="TetR_C_33"/>
    <property type="match status" value="1"/>
</dbReference>
<name>A0ABT1TLS9_9GAMM</name>
<keyword evidence="1" id="KW-0805">Transcription regulation</keyword>
<evidence type="ECO:0000256" key="3">
    <source>
        <dbReference type="ARBA" id="ARBA00023163"/>
    </source>
</evidence>
<protein>
    <submittedName>
        <fullName evidence="6">TetR/AcrR family transcriptional regulator</fullName>
    </submittedName>
</protein>
<sequence>MARRSEHTQEQIREMVLNAAETIVVEEGFHALTVRKVALEIGYTVGSIYMVFANMDDVVMHVKGRALDELAGQLRQLEPCESAEQHILALAEVYLQFAHQHFNRWRMIFEAIKDAPVPEWYQQKTREMFSIVEQPFCRLLPDPADPEQAHLAAQALWSGVHGACVLSLNGSLGRVGAENAQATVAMLVTNFIAGWSQPRNPASATPPRK</sequence>
<dbReference type="PROSITE" id="PS50977">
    <property type="entry name" value="HTH_TETR_2"/>
    <property type="match status" value="1"/>
</dbReference>
<dbReference type="InterPro" id="IPR001647">
    <property type="entry name" value="HTH_TetR"/>
</dbReference>
<evidence type="ECO:0000259" key="5">
    <source>
        <dbReference type="PROSITE" id="PS50977"/>
    </source>
</evidence>
<evidence type="ECO:0000313" key="6">
    <source>
        <dbReference type="EMBL" id="MCQ8105724.1"/>
    </source>
</evidence>
<dbReference type="Pfam" id="PF00440">
    <property type="entry name" value="TetR_N"/>
    <property type="match status" value="1"/>
</dbReference>
<feature type="domain" description="HTH tetR-type" evidence="5">
    <location>
        <begin position="10"/>
        <end position="70"/>
    </location>
</feature>
<dbReference type="SUPFAM" id="SSF48498">
    <property type="entry name" value="Tetracyclin repressor-like, C-terminal domain"/>
    <property type="match status" value="1"/>
</dbReference>
<dbReference type="RefSeq" id="WP_256603746.1">
    <property type="nucleotide sequence ID" value="NZ_JANIBJ010000036.1"/>
</dbReference>
<accession>A0ABT1TLS9</accession>
<dbReference type="PANTHER" id="PTHR30055">
    <property type="entry name" value="HTH-TYPE TRANSCRIPTIONAL REGULATOR RUTR"/>
    <property type="match status" value="1"/>
</dbReference>
<evidence type="ECO:0000256" key="1">
    <source>
        <dbReference type="ARBA" id="ARBA00023015"/>
    </source>
</evidence>
<feature type="DNA-binding region" description="H-T-H motif" evidence="4">
    <location>
        <begin position="33"/>
        <end position="52"/>
    </location>
</feature>
<dbReference type="PANTHER" id="PTHR30055:SF212">
    <property type="entry name" value="TETR-FAMILY FAMILY TRANSCRIPTIONAL REGULATOR"/>
    <property type="match status" value="1"/>
</dbReference>
<keyword evidence="2 4" id="KW-0238">DNA-binding</keyword>